<dbReference type="Gene3D" id="1.10.1660.10">
    <property type="match status" value="1"/>
</dbReference>
<dbReference type="PROSITE" id="PS00552">
    <property type="entry name" value="HTH_MERR_1"/>
    <property type="match status" value="1"/>
</dbReference>
<dbReference type="SUPFAM" id="SSF46955">
    <property type="entry name" value="Putative DNA-binding domain"/>
    <property type="match status" value="1"/>
</dbReference>
<evidence type="ECO:0000313" key="2">
    <source>
        <dbReference type="EMBL" id="OJG81715.1"/>
    </source>
</evidence>
<keyword evidence="3" id="KW-1185">Reference proteome</keyword>
<dbReference type="Proteomes" id="UP000182152">
    <property type="component" value="Unassembled WGS sequence"/>
</dbReference>
<dbReference type="CDD" id="cd01105">
    <property type="entry name" value="HTH_GlnR-like"/>
    <property type="match status" value="1"/>
</dbReference>
<protein>
    <submittedName>
        <fullName evidence="2">MerR family transcriptional regulator</fullName>
    </submittedName>
</protein>
<proteinExistence type="predicted"/>
<evidence type="ECO:0000259" key="1">
    <source>
        <dbReference type="PROSITE" id="PS50937"/>
    </source>
</evidence>
<gene>
    <name evidence="2" type="ORF">RV14_GL000242</name>
</gene>
<dbReference type="EMBL" id="JXLB01000010">
    <property type="protein sequence ID" value="OJG81715.1"/>
    <property type="molecule type" value="Genomic_DNA"/>
</dbReference>
<dbReference type="SMART" id="SM00422">
    <property type="entry name" value="HTH_MERR"/>
    <property type="match status" value="1"/>
</dbReference>
<name>A0A1L8WL20_9ENTE</name>
<dbReference type="AlphaFoldDB" id="A0A1L8WL20"/>
<dbReference type="OrthoDB" id="9806513at2"/>
<dbReference type="STRING" id="150033.RV14_GL000242"/>
<dbReference type="InterPro" id="IPR009061">
    <property type="entry name" value="DNA-bd_dom_put_sf"/>
</dbReference>
<evidence type="ECO:0000313" key="3">
    <source>
        <dbReference type="Proteomes" id="UP000182152"/>
    </source>
</evidence>
<dbReference type="Pfam" id="PF13411">
    <property type="entry name" value="MerR_1"/>
    <property type="match status" value="1"/>
</dbReference>
<dbReference type="PROSITE" id="PS50937">
    <property type="entry name" value="HTH_MERR_2"/>
    <property type="match status" value="1"/>
</dbReference>
<comment type="caution">
    <text evidence="2">The sequence shown here is derived from an EMBL/GenBank/DDBJ whole genome shotgun (WGS) entry which is preliminary data.</text>
</comment>
<feature type="domain" description="HTH merR-type" evidence="1">
    <location>
        <begin position="19"/>
        <end position="85"/>
    </location>
</feature>
<accession>A0A1L8WL20</accession>
<dbReference type="RefSeq" id="WP_071855453.1">
    <property type="nucleotide sequence ID" value="NZ_JXLB01000010.1"/>
</dbReference>
<dbReference type="GO" id="GO:0003677">
    <property type="term" value="F:DNA binding"/>
    <property type="evidence" value="ECO:0007669"/>
    <property type="project" value="InterPro"/>
</dbReference>
<sequence length="159" mass="18498">MVGASLKQLLENDQLVVGISELSEIVGVSPRQLRYWEQKNFIHSVADDTNCPRKYRLPTVIKVEIIKKYLDEGYTLTKAAEKAENRLKKMNHVRKVFSKAIKDIELIDERYTILLIGDFKELTENTKLYIIHDEKTNELTYKILPTSEKPDFVQLLNNC</sequence>
<dbReference type="GO" id="GO:0006355">
    <property type="term" value="P:regulation of DNA-templated transcription"/>
    <property type="evidence" value="ECO:0007669"/>
    <property type="project" value="InterPro"/>
</dbReference>
<reference evidence="2 3" key="1">
    <citation type="submission" date="2014-12" db="EMBL/GenBank/DDBJ databases">
        <title>Draft genome sequences of 29 type strains of Enterococci.</title>
        <authorList>
            <person name="Zhong Z."/>
            <person name="Sun Z."/>
            <person name="Liu W."/>
            <person name="Zhang W."/>
            <person name="Zhang H."/>
        </authorList>
    </citation>
    <scope>NUCLEOTIDE SEQUENCE [LARGE SCALE GENOMIC DNA]</scope>
    <source>
        <strain evidence="2 3">DSM 15687</strain>
    </source>
</reference>
<dbReference type="InterPro" id="IPR000551">
    <property type="entry name" value="MerR-type_HTH_dom"/>
</dbReference>
<organism evidence="2 3">
    <name type="scientific">Enterococcus ratti</name>
    <dbReference type="NCBI Taxonomy" id="150033"/>
    <lineage>
        <taxon>Bacteria</taxon>
        <taxon>Bacillati</taxon>
        <taxon>Bacillota</taxon>
        <taxon>Bacilli</taxon>
        <taxon>Lactobacillales</taxon>
        <taxon>Enterococcaceae</taxon>
        <taxon>Enterococcus</taxon>
    </lineage>
</organism>